<dbReference type="EMBL" id="UINC01035030">
    <property type="protein sequence ID" value="SVB26780.1"/>
    <property type="molecule type" value="Genomic_DNA"/>
</dbReference>
<organism evidence="1">
    <name type="scientific">marine metagenome</name>
    <dbReference type="NCBI Taxonomy" id="408172"/>
    <lineage>
        <taxon>unclassified sequences</taxon>
        <taxon>metagenomes</taxon>
        <taxon>ecological metagenomes</taxon>
    </lineage>
</organism>
<reference evidence="1" key="1">
    <citation type="submission" date="2018-05" db="EMBL/GenBank/DDBJ databases">
        <authorList>
            <person name="Lanie J.A."/>
            <person name="Ng W.-L."/>
            <person name="Kazmierczak K.M."/>
            <person name="Andrzejewski T.M."/>
            <person name="Davidsen T.M."/>
            <person name="Wayne K.J."/>
            <person name="Tettelin H."/>
            <person name="Glass J.I."/>
            <person name="Rusch D."/>
            <person name="Podicherti R."/>
            <person name="Tsui H.-C.T."/>
            <person name="Winkler M.E."/>
        </authorList>
    </citation>
    <scope>NUCLEOTIDE SEQUENCE</scope>
</reference>
<gene>
    <name evidence="1" type="ORF">METZ01_LOCUS179634</name>
</gene>
<accession>A0A382CL20</accession>
<evidence type="ECO:0000313" key="1">
    <source>
        <dbReference type="EMBL" id="SVB26780.1"/>
    </source>
</evidence>
<name>A0A382CL20_9ZZZZ</name>
<sequence>MRYFSNMVYCSGVECNIDPISAILARNLIMIEQFFSPTCFLTAVVLLIEQVRFV</sequence>
<dbReference type="AlphaFoldDB" id="A0A382CL20"/>
<proteinExistence type="predicted"/>
<protein>
    <submittedName>
        <fullName evidence="1">Uncharacterized protein</fullName>
    </submittedName>
</protein>